<dbReference type="Proteomes" id="UP000006038">
    <property type="component" value="Chromosome 8"/>
</dbReference>
<reference evidence="1" key="1">
    <citation type="journal article" date="2013" name="Nat. Commun.">
        <title>Whole-genome sequencing of Oryza brachyantha reveals mechanisms underlying Oryza genome evolution.</title>
        <authorList>
            <person name="Chen J."/>
            <person name="Huang Q."/>
            <person name="Gao D."/>
            <person name="Wang J."/>
            <person name="Lang Y."/>
            <person name="Liu T."/>
            <person name="Li B."/>
            <person name="Bai Z."/>
            <person name="Luis Goicoechea J."/>
            <person name="Liang C."/>
            <person name="Chen C."/>
            <person name="Zhang W."/>
            <person name="Sun S."/>
            <person name="Liao Y."/>
            <person name="Zhang X."/>
            <person name="Yang L."/>
            <person name="Song C."/>
            <person name="Wang M."/>
            <person name="Shi J."/>
            <person name="Liu G."/>
            <person name="Liu J."/>
            <person name="Zhou H."/>
            <person name="Zhou W."/>
            <person name="Yu Q."/>
            <person name="An N."/>
            <person name="Chen Y."/>
            <person name="Cai Q."/>
            <person name="Wang B."/>
            <person name="Liu B."/>
            <person name="Min J."/>
            <person name="Huang Y."/>
            <person name="Wu H."/>
            <person name="Li Z."/>
            <person name="Zhang Y."/>
            <person name="Yin Y."/>
            <person name="Song W."/>
            <person name="Jiang J."/>
            <person name="Jackson S.A."/>
            <person name="Wing R.A."/>
            <person name="Wang J."/>
            <person name="Chen M."/>
        </authorList>
    </citation>
    <scope>NUCLEOTIDE SEQUENCE [LARGE SCALE GENOMIC DNA]</scope>
    <source>
        <strain evidence="1">cv. IRGC 101232</strain>
    </source>
</reference>
<keyword evidence="2" id="KW-1185">Reference proteome</keyword>
<dbReference type="EnsemblPlants" id="OB08G13600.1">
    <property type="protein sequence ID" value="OB08G13600.1"/>
    <property type="gene ID" value="OB08G13600"/>
</dbReference>
<reference evidence="1" key="2">
    <citation type="submission" date="2013-04" db="UniProtKB">
        <authorList>
            <consortium name="EnsemblPlants"/>
        </authorList>
    </citation>
    <scope>IDENTIFICATION</scope>
</reference>
<accession>J3MQI1</accession>
<sequence>MVRMTTAVTASSTAFLLRVITVHEWCHRCHLALAGGDRERDRMQERRDESYGVDLKSYSGQISKVFLEVDQFVKPWVFFCDELVKELTLGERLRVGDDAGEDLLVDPREREEAVVDGELDLADDVEAVTEEEVAVAVDAATEGVLDGEDDTVGDPELDGLDGDLKLVVGYNVVARVGLCRCRRLAVGPRELLAVDGASANAGKDECGVPRAVARVRGPIAPLPRKGSVVVYLPQGHLENLGDAAWSTSTVSLSTSFAAQCFIFLSPWLCVLLQLRPLTRLVNLFFKIQGVK</sequence>
<organism evidence="1">
    <name type="scientific">Oryza brachyantha</name>
    <name type="common">malo sina</name>
    <dbReference type="NCBI Taxonomy" id="4533"/>
    <lineage>
        <taxon>Eukaryota</taxon>
        <taxon>Viridiplantae</taxon>
        <taxon>Streptophyta</taxon>
        <taxon>Embryophyta</taxon>
        <taxon>Tracheophyta</taxon>
        <taxon>Spermatophyta</taxon>
        <taxon>Magnoliopsida</taxon>
        <taxon>Liliopsida</taxon>
        <taxon>Poales</taxon>
        <taxon>Poaceae</taxon>
        <taxon>BOP clade</taxon>
        <taxon>Oryzoideae</taxon>
        <taxon>Oryzeae</taxon>
        <taxon>Oryzinae</taxon>
        <taxon>Oryza</taxon>
    </lineage>
</organism>
<dbReference type="eggNOG" id="ENOG502T1DF">
    <property type="taxonomic scope" value="Eukaryota"/>
</dbReference>
<name>J3MQI1_ORYBR</name>
<evidence type="ECO:0000313" key="2">
    <source>
        <dbReference type="Proteomes" id="UP000006038"/>
    </source>
</evidence>
<dbReference type="Gramene" id="OB08G13600.1">
    <property type="protein sequence ID" value="OB08G13600.1"/>
    <property type="gene ID" value="OB08G13600"/>
</dbReference>
<protein>
    <submittedName>
        <fullName evidence="1">Uncharacterized protein</fullName>
    </submittedName>
</protein>
<dbReference type="AlphaFoldDB" id="J3MQI1"/>
<proteinExistence type="predicted"/>
<evidence type="ECO:0000313" key="1">
    <source>
        <dbReference type="EnsemblPlants" id="OB08G13600.1"/>
    </source>
</evidence>
<dbReference type="HOGENOM" id="CLU_957707_0_0_1"/>